<name>A0A9N9CJX1_9GLOM</name>
<evidence type="ECO:0000313" key="3">
    <source>
        <dbReference type="Proteomes" id="UP000789706"/>
    </source>
</evidence>
<evidence type="ECO:0000313" key="2">
    <source>
        <dbReference type="EMBL" id="CAG8602958.1"/>
    </source>
</evidence>
<reference evidence="2" key="1">
    <citation type="submission" date="2021-06" db="EMBL/GenBank/DDBJ databases">
        <authorList>
            <person name="Kallberg Y."/>
            <person name="Tangrot J."/>
            <person name="Rosling A."/>
        </authorList>
    </citation>
    <scope>NUCLEOTIDE SEQUENCE</scope>
    <source>
        <strain evidence="2">AZ414A</strain>
    </source>
</reference>
<evidence type="ECO:0000256" key="1">
    <source>
        <dbReference type="SAM" id="Phobius"/>
    </source>
</evidence>
<dbReference type="AlphaFoldDB" id="A0A9N9CJX1"/>
<keyword evidence="1" id="KW-0812">Transmembrane</keyword>
<comment type="caution">
    <text evidence="2">The sequence shown here is derived from an EMBL/GenBank/DDBJ whole genome shotgun (WGS) entry which is preliminary data.</text>
</comment>
<keyword evidence="1" id="KW-1133">Transmembrane helix</keyword>
<feature type="transmembrane region" description="Helical" evidence="1">
    <location>
        <begin position="73"/>
        <end position="96"/>
    </location>
</feature>
<gene>
    <name evidence="2" type="ORF">DEBURN_LOCUS9612</name>
</gene>
<dbReference type="EMBL" id="CAJVPK010001954">
    <property type="protein sequence ID" value="CAG8602958.1"/>
    <property type="molecule type" value="Genomic_DNA"/>
</dbReference>
<keyword evidence="3" id="KW-1185">Reference proteome</keyword>
<organism evidence="2 3">
    <name type="scientific">Diversispora eburnea</name>
    <dbReference type="NCBI Taxonomy" id="1213867"/>
    <lineage>
        <taxon>Eukaryota</taxon>
        <taxon>Fungi</taxon>
        <taxon>Fungi incertae sedis</taxon>
        <taxon>Mucoromycota</taxon>
        <taxon>Glomeromycotina</taxon>
        <taxon>Glomeromycetes</taxon>
        <taxon>Diversisporales</taxon>
        <taxon>Diversisporaceae</taxon>
        <taxon>Diversispora</taxon>
    </lineage>
</organism>
<dbReference type="Proteomes" id="UP000789706">
    <property type="component" value="Unassembled WGS sequence"/>
</dbReference>
<proteinExistence type="predicted"/>
<accession>A0A9N9CJX1</accession>
<dbReference type="OrthoDB" id="2406209at2759"/>
<sequence>MIKYSVILVDVGTIVEDYIMFNILDIVQINKENSLISQYYCEYNNGTSVSSSSRWDNEEMVQKLYENIRWIPFSIYIGTFEIFVYPIGLLTGSLVLNAGNGYKSSLIHILE</sequence>
<keyword evidence="1" id="KW-0472">Membrane</keyword>
<protein>
    <submittedName>
        <fullName evidence="2">1137_t:CDS:1</fullName>
    </submittedName>
</protein>